<evidence type="ECO:0000313" key="2">
    <source>
        <dbReference type="EMBL" id="POH74232.1"/>
    </source>
</evidence>
<sequence length="323" mass="35780">MELQGLDSRLLAKLKRQGRLACVRRGVYMEAAEWNAMGPATQYGQQAAAFQTRSRRPPVFCHATAALVWGLWLVGNPQRIHVITESKAGGRSRDDISRHVGSLGEGVVQCGGLLFTDKLTTTMQLITGLSFELAVAICDSSLHRPMRHKAENTFTPAGIPDGIPEPSWNNDQPQGPPLKKSELMSAAEQLPSQAARNRAMAVIEFASGLSGSAGESLSRVRMNQLGFTTPELQRKFVLRDGSDAFVDFWFGEQCKAGEFDGRGKYLRSDWSGGTPVADRILKEKDREDQIRAQGVGFFRWTWAEMMNLRGFERLLRQAGIPQK</sequence>
<keyword evidence="3" id="KW-1185">Reference proteome</keyword>
<dbReference type="Proteomes" id="UP000237061">
    <property type="component" value="Unassembled WGS sequence"/>
</dbReference>
<evidence type="ECO:0000256" key="1">
    <source>
        <dbReference type="SAM" id="MobiDB-lite"/>
    </source>
</evidence>
<name>A0A2S3ZZ87_ARTGL</name>
<gene>
    <name evidence="2" type="ORF">CVS27_06615</name>
</gene>
<evidence type="ECO:0000313" key="3">
    <source>
        <dbReference type="Proteomes" id="UP000237061"/>
    </source>
</evidence>
<feature type="region of interest" description="Disordered" evidence="1">
    <location>
        <begin position="152"/>
        <end position="179"/>
    </location>
</feature>
<evidence type="ECO:0008006" key="4">
    <source>
        <dbReference type="Google" id="ProtNLM"/>
    </source>
</evidence>
<protein>
    <recommendedName>
        <fullName evidence="4">Transcriptional regulator, AbiEi antitoxin, Type IV TA system</fullName>
    </recommendedName>
</protein>
<comment type="caution">
    <text evidence="2">The sequence shown here is derived from an EMBL/GenBank/DDBJ whole genome shotgun (WGS) entry which is preliminary data.</text>
</comment>
<reference evidence="2 3" key="1">
    <citation type="submission" date="2018-01" db="EMBL/GenBank/DDBJ databases">
        <title>Arthrobacter sp. nov., from glaciers in China.</title>
        <authorList>
            <person name="Liu Q."/>
            <person name="Xin Y.-H."/>
        </authorList>
    </citation>
    <scope>NUCLEOTIDE SEQUENCE [LARGE SCALE GENOMIC DNA]</scope>
    <source>
        <strain evidence="2 3">HLT2-12-2</strain>
    </source>
</reference>
<proteinExistence type="predicted"/>
<dbReference type="EMBL" id="PPXC01000004">
    <property type="protein sequence ID" value="POH74232.1"/>
    <property type="molecule type" value="Genomic_DNA"/>
</dbReference>
<organism evidence="2 3">
    <name type="scientific">Arthrobacter glacialis</name>
    <dbReference type="NCBI Taxonomy" id="1664"/>
    <lineage>
        <taxon>Bacteria</taxon>
        <taxon>Bacillati</taxon>
        <taxon>Actinomycetota</taxon>
        <taxon>Actinomycetes</taxon>
        <taxon>Micrococcales</taxon>
        <taxon>Micrococcaceae</taxon>
        <taxon>Arthrobacter</taxon>
    </lineage>
</organism>
<dbReference type="AlphaFoldDB" id="A0A2S3ZZ87"/>
<accession>A0A2S3ZZ87</accession>